<dbReference type="InterPro" id="IPR005119">
    <property type="entry name" value="LysR_subst-bd"/>
</dbReference>
<name>A0A7Z0BB15_9BURK</name>
<dbReference type="GO" id="GO:0003700">
    <property type="term" value="F:DNA-binding transcription factor activity"/>
    <property type="evidence" value="ECO:0007669"/>
    <property type="project" value="InterPro"/>
</dbReference>
<accession>A0A7Z0BB15</accession>
<dbReference type="FunFam" id="3.40.190.290:FF:000001">
    <property type="entry name" value="Transcriptional regulator, LysR family"/>
    <property type="match status" value="1"/>
</dbReference>
<dbReference type="PANTHER" id="PTHR30537">
    <property type="entry name" value="HTH-TYPE TRANSCRIPTIONAL REGULATOR"/>
    <property type="match status" value="1"/>
</dbReference>
<dbReference type="AlphaFoldDB" id="A0A7Z0BB15"/>
<dbReference type="GO" id="GO:0043565">
    <property type="term" value="F:sequence-specific DNA binding"/>
    <property type="evidence" value="ECO:0007669"/>
    <property type="project" value="TreeGrafter"/>
</dbReference>
<dbReference type="Gene3D" id="1.10.10.10">
    <property type="entry name" value="Winged helix-like DNA-binding domain superfamily/Winged helix DNA-binding domain"/>
    <property type="match status" value="1"/>
</dbReference>
<evidence type="ECO:0000313" key="7">
    <source>
        <dbReference type="EMBL" id="NYH25957.1"/>
    </source>
</evidence>
<evidence type="ECO:0000313" key="8">
    <source>
        <dbReference type="Proteomes" id="UP000540929"/>
    </source>
</evidence>
<dbReference type="Pfam" id="PF00126">
    <property type="entry name" value="HTH_1"/>
    <property type="match status" value="1"/>
</dbReference>
<reference evidence="7 8" key="1">
    <citation type="submission" date="2020-07" db="EMBL/GenBank/DDBJ databases">
        <title>Exploring microbial biodiversity for novel pathways involved in the catabolism of aromatic compounds derived from lignin.</title>
        <authorList>
            <person name="Elkins J."/>
        </authorList>
    </citation>
    <scope>NUCLEOTIDE SEQUENCE [LARGE SCALE GENOMIC DNA]</scope>
    <source>
        <strain evidence="7 8">H2C3C</strain>
    </source>
</reference>
<comment type="caution">
    <text evidence="7">The sequence shown here is derived from an EMBL/GenBank/DDBJ whole genome shotgun (WGS) entry which is preliminary data.</text>
</comment>
<dbReference type="EMBL" id="JACCAS010000002">
    <property type="protein sequence ID" value="NYH25957.1"/>
    <property type="molecule type" value="Genomic_DNA"/>
</dbReference>
<feature type="compositionally biased region" description="Polar residues" evidence="5">
    <location>
        <begin position="310"/>
        <end position="319"/>
    </location>
</feature>
<gene>
    <name evidence="7" type="ORF">GGD40_005528</name>
</gene>
<keyword evidence="2" id="KW-0805">Transcription regulation</keyword>
<comment type="similarity">
    <text evidence="1">Belongs to the LysR transcriptional regulatory family.</text>
</comment>
<dbReference type="Gene3D" id="3.40.190.290">
    <property type="match status" value="1"/>
</dbReference>
<dbReference type="CDD" id="cd08472">
    <property type="entry name" value="PBP2_CrgA_like_3"/>
    <property type="match status" value="1"/>
</dbReference>
<keyword evidence="8" id="KW-1185">Reference proteome</keyword>
<dbReference type="PANTHER" id="PTHR30537:SF72">
    <property type="entry name" value="LYSR FAMILY TRANSCRIPTIONAL REGULATOR"/>
    <property type="match status" value="1"/>
</dbReference>
<dbReference type="InterPro" id="IPR058163">
    <property type="entry name" value="LysR-type_TF_proteobact-type"/>
</dbReference>
<evidence type="ECO:0000256" key="1">
    <source>
        <dbReference type="ARBA" id="ARBA00009437"/>
    </source>
</evidence>
<keyword evidence="4" id="KW-0804">Transcription</keyword>
<protein>
    <submittedName>
        <fullName evidence="7">LysR family transcriptional regulator for bpeEF and oprC</fullName>
    </submittedName>
</protein>
<evidence type="ECO:0000256" key="5">
    <source>
        <dbReference type="SAM" id="MobiDB-lite"/>
    </source>
</evidence>
<evidence type="ECO:0000259" key="6">
    <source>
        <dbReference type="PROSITE" id="PS50931"/>
    </source>
</evidence>
<dbReference type="InterPro" id="IPR000847">
    <property type="entry name" value="LysR_HTH_N"/>
</dbReference>
<dbReference type="Proteomes" id="UP000540929">
    <property type="component" value="Unassembled WGS sequence"/>
</dbReference>
<sequence>MDRLQAMHVFTRIVEMNSFSRAADSLDLPPATVSTIIKNLESHLHVRLMQRTTRRLNLTPEGAQYYERCVRILAEVEETEGALANTGNGPRGKLRVEMPPSIGHLIVMPEISSFKKMYPDIYLTVGFGDRRVDLIQEGVDCAIRVGPLEDSTLVARRLGNLQTVTAASPEYIAEFGEPKCIDDLQHHTAVHYFSSRTGRVLDFCFEYNDKTTDVNVNGSLAVNDAEAYVSCGVDGVGLIQPPRFMIQNHLDSGRLIEVLPNSRPRTMPVSAVYPHNRHLAAKVRVFVEWIATLFDTSHLMSLEPKESGNAYRSNASSNPSHDRARAEAHEIIL</sequence>
<proteinExistence type="inferred from homology"/>
<dbReference type="Pfam" id="PF03466">
    <property type="entry name" value="LysR_substrate"/>
    <property type="match status" value="1"/>
</dbReference>
<evidence type="ECO:0000256" key="2">
    <source>
        <dbReference type="ARBA" id="ARBA00023015"/>
    </source>
</evidence>
<dbReference type="RefSeq" id="WP_179745717.1">
    <property type="nucleotide sequence ID" value="NZ_JACCAS010000002.1"/>
</dbReference>
<dbReference type="FunFam" id="1.10.10.10:FF:000001">
    <property type="entry name" value="LysR family transcriptional regulator"/>
    <property type="match status" value="1"/>
</dbReference>
<feature type="region of interest" description="Disordered" evidence="5">
    <location>
        <begin position="307"/>
        <end position="327"/>
    </location>
</feature>
<dbReference type="InterPro" id="IPR036390">
    <property type="entry name" value="WH_DNA-bd_sf"/>
</dbReference>
<feature type="domain" description="HTH lysR-type" evidence="6">
    <location>
        <begin position="1"/>
        <end position="59"/>
    </location>
</feature>
<dbReference type="SUPFAM" id="SSF46785">
    <property type="entry name" value="Winged helix' DNA-binding domain"/>
    <property type="match status" value="1"/>
</dbReference>
<dbReference type="PROSITE" id="PS50931">
    <property type="entry name" value="HTH_LYSR"/>
    <property type="match status" value="1"/>
</dbReference>
<evidence type="ECO:0000256" key="4">
    <source>
        <dbReference type="ARBA" id="ARBA00023163"/>
    </source>
</evidence>
<evidence type="ECO:0000256" key="3">
    <source>
        <dbReference type="ARBA" id="ARBA00023125"/>
    </source>
</evidence>
<dbReference type="InterPro" id="IPR036388">
    <property type="entry name" value="WH-like_DNA-bd_sf"/>
</dbReference>
<keyword evidence="3" id="KW-0238">DNA-binding</keyword>
<organism evidence="7 8">
    <name type="scientific">Paraburkholderia bryophila</name>
    <dbReference type="NCBI Taxonomy" id="420952"/>
    <lineage>
        <taxon>Bacteria</taxon>
        <taxon>Pseudomonadati</taxon>
        <taxon>Pseudomonadota</taxon>
        <taxon>Betaproteobacteria</taxon>
        <taxon>Burkholderiales</taxon>
        <taxon>Burkholderiaceae</taxon>
        <taxon>Paraburkholderia</taxon>
    </lineage>
</organism>
<dbReference type="GO" id="GO:0006351">
    <property type="term" value="P:DNA-templated transcription"/>
    <property type="evidence" value="ECO:0007669"/>
    <property type="project" value="TreeGrafter"/>
</dbReference>
<dbReference type="SUPFAM" id="SSF53850">
    <property type="entry name" value="Periplasmic binding protein-like II"/>
    <property type="match status" value="1"/>
</dbReference>